<keyword evidence="2" id="KW-1185">Reference proteome</keyword>
<dbReference type="SUPFAM" id="SSF53448">
    <property type="entry name" value="Nucleotide-diphospho-sugar transferases"/>
    <property type="match status" value="1"/>
</dbReference>
<gene>
    <name evidence="1" type="ORF">C0V70_01670</name>
</gene>
<dbReference type="Proteomes" id="UP000235584">
    <property type="component" value="Chromosome"/>
</dbReference>
<proteinExistence type="predicted"/>
<evidence type="ECO:0000313" key="2">
    <source>
        <dbReference type="Proteomes" id="UP000235584"/>
    </source>
</evidence>
<name>A0A2K9NMW5_BACTC</name>
<dbReference type="KEGG" id="bsto:C0V70_01670"/>
<dbReference type="InterPro" id="IPR003329">
    <property type="entry name" value="Cytidylyl_trans"/>
</dbReference>
<dbReference type="InterPro" id="IPR029044">
    <property type="entry name" value="Nucleotide-diphossugar_trans"/>
</dbReference>
<dbReference type="PANTHER" id="PTHR42866">
    <property type="entry name" value="3-DEOXY-MANNO-OCTULOSONATE CYTIDYLYLTRANSFERASE"/>
    <property type="match status" value="1"/>
</dbReference>
<dbReference type="Pfam" id="PF02348">
    <property type="entry name" value="CTP_transf_3"/>
    <property type="match status" value="1"/>
</dbReference>
<dbReference type="EMBL" id="CP025704">
    <property type="protein sequence ID" value="AUN96832.1"/>
    <property type="molecule type" value="Genomic_DNA"/>
</dbReference>
<dbReference type="GO" id="GO:0005829">
    <property type="term" value="C:cytosol"/>
    <property type="evidence" value="ECO:0007669"/>
    <property type="project" value="TreeGrafter"/>
</dbReference>
<accession>A0A2K9NMW5</accession>
<dbReference type="PANTHER" id="PTHR42866:SF1">
    <property type="entry name" value="SPORE COAT POLYSACCHARIDE BIOSYNTHESIS PROTEIN SPSF"/>
    <property type="match status" value="1"/>
</dbReference>
<evidence type="ECO:0008006" key="3">
    <source>
        <dbReference type="Google" id="ProtNLM"/>
    </source>
</evidence>
<reference evidence="1 2" key="1">
    <citation type="submission" date="2018-01" db="EMBL/GenBank/DDBJ databases">
        <title>Complete genome sequence of Bacteriovorax stolpii DSM12778.</title>
        <authorList>
            <person name="Tang B."/>
            <person name="Chang J."/>
        </authorList>
    </citation>
    <scope>NUCLEOTIDE SEQUENCE [LARGE SCALE GENOMIC DNA]</scope>
    <source>
        <strain evidence="1 2">DSM 12778</strain>
    </source>
</reference>
<dbReference type="Gene3D" id="3.90.550.10">
    <property type="entry name" value="Spore Coat Polysaccharide Biosynthesis Protein SpsA, Chain A"/>
    <property type="match status" value="1"/>
</dbReference>
<sequence>MCIRCKLKIVIALQARTGSSRVPAKILKPIHKFNSMFEALFNQLKQVKGQVEYVLTTSDSPDEERLITLAKSQGFKVSTAPVDDIVTRLYKTAELVDADVLVRIWGDCPFVCPDLIEEMLSIFEEKKYQFMSNSEFYTRTIPAGMDVEIYSRKLIQNMSNDVVDVKQREFPIEYIKKNLAADEFGFWNMKEDYSRVHLTIDYPEDFIAGEKALEVLLKDKSYFKKDDVIHLINEFPGIIGEFSGKARNKELKEFLDKGK</sequence>
<evidence type="ECO:0000313" key="1">
    <source>
        <dbReference type="EMBL" id="AUN96832.1"/>
    </source>
</evidence>
<organism evidence="1 2">
    <name type="scientific">Bacteriovorax stolpii</name>
    <name type="common">Bdellovibrio stolpii</name>
    <dbReference type="NCBI Taxonomy" id="960"/>
    <lineage>
        <taxon>Bacteria</taxon>
        <taxon>Pseudomonadati</taxon>
        <taxon>Bdellovibrionota</taxon>
        <taxon>Bacteriovoracia</taxon>
        <taxon>Bacteriovoracales</taxon>
        <taxon>Bacteriovoracaceae</taxon>
        <taxon>Bacteriovorax</taxon>
    </lineage>
</organism>
<dbReference type="AlphaFoldDB" id="A0A2K9NMW5"/>
<protein>
    <recommendedName>
        <fullName evidence="3">Acylneuraminate cytidylyltransferase</fullName>
    </recommendedName>
</protein>